<dbReference type="GO" id="GO:0000976">
    <property type="term" value="F:transcription cis-regulatory region binding"/>
    <property type="evidence" value="ECO:0007669"/>
    <property type="project" value="TreeGrafter"/>
</dbReference>
<dbReference type="PANTHER" id="PTHR30126:SF64">
    <property type="entry name" value="HTH-TYPE TRANSCRIPTIONAL REGULATOR CITR"/>
    <property type="match status" value="1"/>
</dbReference>
<keyword evidence="8" id="KW-1185">Reference proteome</keyword>
<name>A0A4R3MPV5_9BACI</name>
<dbReference type="InterPro" id="IPR000847">
    <property type="entry name" value="LysR_HTH_N"/>
</dbReference>
<dbReference type="PROSITE" id="PS50931">
    <property type="entry name" value="HTH_LYSR"/>
    <property type="match status" value="1"/>
</dbReference>
<keyword evidence="3" id="KW-0238">DNA-binding</keyword>
<dbReference type="InterPro" id="IPR036390">
    <property type="entry name" value="WH_DNA-bd_sf"/>
</dbReference>
<evidence type="ECO:0000256" key="5">
    <source>
        <dbReference type="SAM" id="Coils"/>
    </source>
</evidence>
<dbReference type="InterPro" id="IPR005119">
    <property type="entry name" value="LysR_subst-bd"/>
</dbReference>
<evidence type="ECO:0000256" key="2">
    <source>
        <dbReference type="ARBA" id="ARBA00023015"/>
    </source>
</evidence>
<reference evidence="7 8" key="1">
    <citation type="submission" date="2019-03" db="EMBL/GenBank/DDBJ databases">
        <title>Genomic Encyclopedia of Type Strains, Phase IV (KMG-IV): sequencing the most valuable type-strain genomes for metagenomic binning, comparative biology and taxonomic classification.</title>
        <authorList>
            <person name="Goeker M."/>
        </authorList>
    </citation>
    <scope>NUCLEOTIDE SEQUENCE [LARGE SCALE GENOMIC DNA]</scope>
    <source>
        <strain evidence="7 8">DSM 25894</strain>
    </source>
</reference>
<sequence length="291" mass="33663">MDLNWLKTFITAAKFENFRKTAEALYISQPTVTVHIRLLEEKLGVSLFERTGRNIKLTEEGRRFVDHAEEILKKYQEGLEDLSSVKQGYKRKLRLGISPLIADTILPWVLKRFLLEYSDVEVQVKVIESTEIESSVLNNEMDLGISCLSVQNSSLYCDELYEDPVLFVVPHDGLDLESAPPFDEAELLSTNYLFTHSHPGYWDSLMQSIKYHYPFVKTIKVSQVHITKRFITEGLGVSYLPASTVRREMLEGRIIDVPSKLNLPIARTYAIYKYKHSVEQHFLEYVSAFRF</sequence>
<keyword evidence="5" id="KW-0175">Coiled coil</keyword>
<dbReference type="Pfam" id="PF00126">
    <property type="entry name" value="HTH_1"/>
    <property type="match status" value="1"/>
</dbReference>
<organism evidence="7 8">
    <name type="scientific">Melghiribacillus thermohalophilus</name>
    <dbReference type="NCBI Taxonomy" id="1324956"/>
    <lineage>
        <taxon>Bacteria</taxon>
        <taxon>Bacillati</taxon>
        <taxon>Bacillota</taxon>
        <taxon>Bacilli</taxon>
        <taxon>Bacillales</taxon>
        <taxon>Bacillaceae</taxon>
        <taxon>Melghiribacillus</taxon>
    </lineage>
</organism>
<dbReference type="Pfam" id="PF03466">
    <property type="entry name" value="LysR_substrate"/>
    <property type="match status" value="1"/>
</dbReference>
<dbReference type="PRINTS" id="PR00039">
    <property type="entry name" value="HTHLYSR"/>
</dbReference>
<dbReference type="SUPFAM" id="SSF46785">
    <property type="entry name" value="Winged helix' DNA-binding domain"/>
    <property type="match status" value="1"/>
</dbReference>
<dbReference type="PANTHER" id="PTHR30126">
    <property type="entry name" value="HTH-TYPE TRANSCRIPTIONAL REGULATOR"/>
    <property type="match status" value="1"/>
</dbReference>
<comment type="caution">
    <text evidence="7">The sequence shown here is derived from an EMBL/GenBank/DDBJ whole genome shotgun (WGS) entry which is preliminary data.</text>
</comment>
<dbReference type="OrthoDB" id="9803735at2"/>
<dbReference type="GO" id="GO:0003700">
    <property type="term" value="F:DNA-binding transcription factor activity"/>
    <property type="evidence" value="ECO:0007669"/>
    <property type="project" value="InterPro"/>
</dbReference>
<dbReference type="Proteomes" id="UP000294650">
    <property type="component" value="Unassembled WGS sequence"/>
</dbReference>
<dbReference type="CDD" id="cd05466">
    <property type="entry name" value="PBP2_LTTR_substrate"/>
    <property type="match status" value="1"/>
</dbReference>
<keyword evidence="2" id="KW-0805">Transcription regulation</keyword>
<evidence type="ECO:0000259" key="6">
    <source>
        <dbReference type="PROSITE" id="PS50931"/>
    </source>
</evidence>
<dbReference type="Gene3D" id="3.40.190.290">
    <property type="match status" value="1"/>
</dbReference>
<dbReference type="FunFam" id="1.10.10.10:FF:000001">
    <property type="entry name" value="LysR family transcriptional regulator"/>
    <property type="match status" value="1"/>
</dbReference>
<evidence type="ECO:0000313" key="8">
    <source>
        <dbReference type="Proteomes" id="UP000294650"/>
    </source>
</evidence>
<dbReference type="InterPro" id="IPR036388">
    <property type="entry name" value="WH-like_DNA-bd_sf"/>
</dbReference>
<gene>
    <name evidence="7" type="ORF">EDD68_1273</name>
</gene>
<protein>
    <submittedName>
        <fullName evidence="7">LysR family transcriptional repressor of citA</fullName>
    </submittedName>
</protein>
<proteinExistence type="inferred from homology"/>
<feature type="coiled-coil region" evidence="5">
    <location>
        <begin position="65"/>
        <end position="92"/>
    </location>
</feature>
<keyword evidence="4" id="KW-0804">Transcription</keyword>
<dbReference type="RefSeq" id="WP_132372890.1">
    <property type="nucleotide sequence ID" value="NZ_SMAN01000027.1"/>
</dbReference>
<evidence type="ECO:0000256" key="3">
    <source>
        <dbReference type="ARBA" id="ARBA00023125"/>
    </source>
</evidence>
<dbReference type="Gene3D" id="1.10.10.10">
    <property type="entry name" value="Winged helix-like DNA-binding domain superfamily/Winged helix DNA-binding domain"/>
    <property type="match status" value="1"/>
</dbReference>
<dbReference type="EMBL" id="SMAN01000027">
    <property type="protein sequence ID" value="TCT17585.1"/>
    <property type="molecule type" value="Genomic_DNA"/>
</dbReference>
<accession>A0A4R3MPV5</accession>
<dbReference type="SUPFAM" id="SSF53850">
    <property type="entry name" value="Periplasmic binding protein-like II"/>
    <property type="match status" value="1"/>
</dbReference>
<evidence type="ECO:0000256" key="1">
    <source>
        <dbReference type="ARBA" id="ARBA00009437"/>
    </source>
</evidence>
<feature type="domain" description="HTH lysR-type" evidence="6">
    <location>
        <begin position="1"/>
        <end position="58"/>
    </location>
</feature>
<evidence type="ECO:0000313" key="7">
    <source>
        <dbReference type="EMBL" id="TCT17585.1"/>
    </source>
</evidence>
<dbReference type="AlphaFoldDB" id="A0A4R3MPV5"/>
<comment type="similarity">
    <text evidence="1">Belongs to the LysR transcriptional regulatory family.</text>
</comment>
<evidence type="ECO:0000256" key="4">
    <source>
        <dbReference type="ARBA" id="ARBA00023163"/>
    </source>
</evidence>